<keyword evidence="1" id="KW-0732">Signal</keyword>
<dbReference type="InterPro" id="IPR038404">
    <property type="entry name" value="TRAP_DctP_sf"/>
</dbReference>
<dbReference type="PANTHER" id="PTHR33376:SF4">
    <property type="entry name" value="SIALIC ACID-BINDING PERIPLASMIC PROTEIN SIAP"/>
    <property type="match status" value="1"/>
</dbReference>
<dbReference type="AlphaFoldDB" id="A0A7W7Y6E9"/>
<keyword evidence="3" id="KW-1185">Reference proteome</keyword>
<dbReference type="CDD" id="cd13603">
    <property type="entry name" value="PBP2_TRAP_Siap_TeaA_like"/>
    <property type="match status" value="1"/>
</dbReference>
<evidence type="ECO:0000313" key="2">
    <source>
        <dbReference type="EMBL" id="MBB5022602.1"/>
    </source>
</evidence>
<dbReference type="EMBL" id="JACHID010000013">
    <property type="protein sequence ID" value="MBB5022602.1"/>
    <property type="molecule type" value="Genomic_DNA"/>
</dbReference>
<dbReference type="PANTHER" id="PTHR33376">
    <property type="match status" value="1"/>
</dbReference>
<reference evidence="2 3" key="1">
    <citation type="submission" date="2020-08" db="EMBL/GenBank/DDBJ databases">
        <title>Genomic Encyclopedia of Type Strains, Phase IV (KMG-IV): sequencing the most valuable type-strain genomes for metagenomic binning, comparative biology and taxonomic classification.</title>
        <authorList>
            <person name="Goeker M."/>
        </authorList>
    </citation>
    <scope>NUCLEOTIDE SEQUENCE [LARGE SCALE GENOMIC DNA]</scope>
    <source>
        <strain evidence="2 3">DSM 22071</strain>
    </source>
</reference>
<dbReference type="NCBIfam" id="NF037995">
    <property type="entry name" value="TRAP_S1"/>
    <property type="match status" value="1"/>
</dbReference>
<organism evidence="2 3">
    <name type="scientific">Desulfurispira natronophila</name>
    <dbReference type="NCBI Taxonomy" id="682562"/>
    <lineage>
        <taxon>Bacteria</taxon>
        <taxon>Pseudomonadati</taxon>
        <taxon>Chrysiogenota</taxon>
        <taxon>Chrysiogenia</taxon>
        <taxon>Chrysiogenales</taxon>
        <taxon>Chrysiogenaceae</taxon>
        <taxon>Desulfurispira</taxon>
    </lineage>
</organism>
<evidence type="ECO:0000313" key="3">
    <source>
        <dbReference type="Proteomes" id="UP000528322"/>
    </source>
</evidence>
<comment type="caution">
    <text evidence="2">The sequence shown here is derived from an EMBL/GenBank/DDBJ whole genome shotgun (WGS) entry which is preliminary data.</text>
</comment>
<gene>
    <name evidence="2" type="ORF">HNR37_001940</name>
</gene>
<dbReference type="Proteomes" id="UP000528322">
    <property type="component" value="Unassembled WGS sequence"/>
</dbReference>
<dbReference type="Gene3D" id="3.40.190.170">
    <property type="entry name" value="Bacterial extracellular solute-binding protein, family 7"/>
    <property type="match status" value="1"/>
</dbReference>
<accession>A0A7W7Y6E9</accession>
<sequence>MALEDPASSWQPEFDPSGAEYTYLLSNVSHPDIEGVAVGYRIRDRVWEETDGRLYVDFRPLAQLGGERDVLSKVRLGAVHGMLCSSVAAANLTDTLGLVNLPFVLNSFDRLEAFLGNEELFSKFQSAPERQGVRVLDVTTYGTYGWATRTPVRNLQDARRVNFRIAEAPVNIDVYRAWGLQFTVMPWPDVHQALQTGVITGLDHTPTTTNISRKFDVAKYYTHVPYAQGLYVHLVNERWLNNLPEDIRAVFLRVVEEESALAREKGRLQQEQQIERARENGVEFIELSSEDMQSLVDASKPVFERWAPRIGEEYVEQVRQFLRNK</sequence>
<dbReference type="GO" id="GO:0055085">
    <property type="term" value="P:transmembrane transport"/>
    <property type="evidence" value="ECO:0007669"/>
    <property type="project" value="InterPro"/>
</dbReference>
<name>A0A7W7Y6E9_9BACT</name>
<dbReference type="InterPro" id="IPR018389">
    <property type="entry name" value="DctP_fam"/>
</dbReference>
<protein>
    <submittedName>
        <fullName evidence="2">TRAP-type C4-dicarboxylate transport system substrate-binding protein</fullName>
    </submittedName>
</protein>
<dbReference type="Pfam" id="PF03480">
    <property type="entry name" value="DctP"/>
    <property type="match status" value="1"/>
</dbReference>
<proteinExistence type="predicted"/>
<evidence type="ECO:0000256" key="1">
    <source>
        <dbReference type="ARBA" id="ARBA00022729"/>
    </source>
</evidence>